<keyword evidence="3" id="KW-0175">Coiled coil</keyword>
<feature type="compositionally biased region" description="Low complexity" evidence="4">
    <location>
        <begin position="366"/>
        <end position="376"/>
    </location>
</feature>
<dbReference type="SUPFAM" id="SSF48452">
    <property type="entry name" value="TPR-like"/>
    <property type="match status" value="1"/>
</dbReference>
<feature type="region of interest" description="Disordered" evidence="4">
    <location>
        <begin position="112"/>
        <end position="183"/>
    </location>
</feature>
<dbReference type="Pfam" id="PF10516">
    <property type="entry name" value="SHNi-TPR"/>
    <property type="match status" value="1"/>
</dbReference>
<dbReference type="RefSeq" id="XP_066087743.1">
    <property type="nucleotide sequence ID" value="XM_066231646.1"/>
</dbReference>
<dbReference type="Gene3D" id="1.25.40.10">
    <property type="entry name" value="Tetratricopeptide repeat domain"/>
    <property type="match status" value="1"/>
</dbReference>
<keyword evidence="1" id="KW-0677">Repeat</keyword>
<evidence type="ECO:0000256" key="1">
    <source>
        <dbReference type="ARBA" id="ARBA00022737"/>
    </source>
</evidence>
<feature type="domain" description="Tetratricopeptide SHNi-TPR" evidence="5">
    <location>
        <begin position="220"/>
        <end position="257"/>
    </location>
</feature>
<dbReference type="GeneID" id="91106705"/>
<dbReference type="Proteomes" id="UP001358614">
    <property type="component" value="Chromosome 3"/>
</dbReference>
<dbReference type="PANTHER" id="PTHR15081">
    <property type="entry name" value="NUCLEAR AUTOANTIGENIC SPERM PROTEIN NASP -RELATED"/>
    <property type="match status" value="1"/>
</dbReference>
<keyword evidence="7" id="KW-1185">Reference proteome</keyword>
<reference evidence="6 7" key="1">
    <citation type="submission" date="2024-01" db="EMBL/GenBank/DDBJ databases">
        <title>Comparative genomics of Cryptococcus and Kwoniella reveals pathogenesis evolution and contrasting modes of karyotype evolution via chromosome fusion or intercentromeric recombination.</title>
        <authorList>
            <person name="Coelho M.A."/>
            <person name="David-Palma M."/>
            <person name="Shea T."/>
            <person name="Bowers K."/>
            <person name="McGinley-Smith S."/>
            <person name="Mohammad A.W."/>
            <person name="Gnirke A."/>
            <person name="Yurkov A.M."/>
            <person name="Nowrousian M."/>
            <person name="Sun S."/>
            <person name="Cuomo C.A."/>
            <person name="Heitman J."/>
        </authorList>
    </citation>
    <scope>NUCLEOTIDE SEQUENCE [LARGE SCALE GENOMIC DNA]</scope>
    <source>
        <strain evidence="6 7">PYCC6329</strain>
    </source>
</reference>
<keyword evidence="2" id="KW-0802">TPR repeat</keyword>
<dbReference type="PANTHER" id="PTHR15081:SF1">
    <property type="entry name" value="NUCLEAR AUTOANTIGENIC SPERM PROTEIN"/>
    <property type="match status" value="1"/>
</dbReference>
<protein>
    <recommendedName>
        <fullName evidence="5">Tetratricopeptide SHNi-TPR domain-containing protein</fullName>
    </recommendedName>
</protein>
<evidence type="ECO:0000313" key="6">
    <source>
        <dbReference type="EMBL" id="WWD09776.1"/>
    </source>
</evidence>
<evidence type="ECO:0000256" key="2">
    <source>
        <dbReference type="ARBA" id="ARBA00022803"/>
    </source>
</evidence>
<evidence type="ECO:0000313" key="7">
    <source>
        <dbReference type="Proteomes" id="UP001358614"/>
    </source>
</evidence>
<feature type="compositionally biased region" description="Basic and acidic residues" evidence="4">
    <location>
        <begin position="114"/>
        <end position="126"/>
    </location>
</feature>
<dbReference type="InterPro" id="IPR011990">
    <property type="entry name" value="TPR-like_helical_dom_sf"/>
</dbReference>
<feature type="compositionally biased region" description="Acidic residues" evidence="4">
    <location>
        <begin position="149"/>
        <end position="158"/>
    </location>
</feature>
<evidence type="ECO:0000256" key="3">
    <source>
        <dbReference type="SAM" id="Coils"/>
    </source>
</evidence>
<dbReference type="GO" id="GO:0006335">
    <property type="term" value="P:DNA replication-dependent chromatin assembly"/>
    <property type="evidence" value="ECO:0007669"/>
    <property type="project" value="TreeGrafter"/>
</dbReference>
<feature type="region of interest" description="Disordered" evidence="4">
    <location>
        <begin position="363"/>
        <end position="398"/>
    </location>
</feature>
<dbReference type="AlphaFoldDB" id="A0AAX4KTL5"/>
<dbReference type="GO" id="GO:0005654">
    <property type="term" value="C:nucleoplasm"/>
    <property type="evidence" value="ECO:0007669"/>
    <property type="project" value="TreeGrafter"/>
</dbReference>
<feature type="coiled-coil region" evidence="3">
    <location>
        <begin position="301"/>
        <end position="351"/>
    </location>
</feature>
<sequence length="485" mass="53069">MRGINKFSTRRTRPKEENASSEEIPPQPPASTTEQGSSAPADFKEIKEQAEKLVGEGKKSIALKQWEEGVNKYGEALDLMRQLVGEFDPVMAPLLLSYGKALYELAFSQQGVMGKEEGSKEADEAVRQGTLEEAPSKNGNFVFSADPSSDNEEQEEKDQDAGPSTSAQPDEGEGEAEDEPEDDYNAAWEVLDVARTIYQKIVEGKSDEEEGVREDKLNLADCYLALGDVSCETENFPQAVQDYTSALSIQSTLLPPSSRILASTHYQLATVLEFTPNKQTEALSYVEKALDGFKLRLSELKSTAEEKVSAEVKKMNDKEKEKEIKDVENLIEDLNVKIEELKTTSVNETNDLISQSINHLLGQPESSQFGSSSSTSKDNGPVNDLTSMVKKKKPKTTNVPKNVEEVKQAVNEMVNNAQPLVEQTNQSVVEPALEKGKEVVDLAGQKLGEVVSGAGEGLLAAGEGLKRDNEGEEEEGRKSKIAKTE</sequence>
<feature type="compositionally biased region" description="Basic and acidic residues" evidence="4">
    <location>
        <begin position="464"/>
        <end position="485"/>
    </location>
</feature>
<proteinExistence type="predicted"/>
<gene>
    <name evidence="6" type="ORF">V865_007904</name>
</gene>
<evidence type="ECO:0000256" key="4">
    <source>
        <dbReference type="SAM" id="MobiDB-lite"/>
    </source>
</evidence>
<accession>A0AAX4KTL5</accession>
<evidence type="ECO:0000259" key="5">
    <source>
        <dbReference type="Pfam" id="PF10516"/>
    </source>
</evidence>
<dbReference type="EMBL" id="CP144091">
    <property type="protein sequence ID" value="WWD09776.1"/>
    <property type="molecule type" value="Genomic_DNA"/>
</dbReference>
<dbReference type="InterPro" id="IPR019544">
    <property type="entry name" value="Tetratricopeptide_SHNi-TPR_dom"/>
</dbReference>
<dbReference type="GO" id="GO:0042393">
    <property type="term" value="F:histone binding"/>
    <property type="evidence" value="ECO:0007669"/>
    <property type="project" value="TreeGrafter"/>
</dbReference>
<dbReference type="KEGG" id="ker:91106705"/>
<dbReference type="InterPro" id="IPR051730">
    <property type="entry name" value="NASP-like"/>
</dbReference>
<feature type="compositionally biased region" description="Acidic residues" evidence="4">
    <location>
        <begin position="170"/>
        <end position="183"/>
    </location>
</feature>
<name>A0AAX4KTL5_9TREE</name>
<feature type="region of interest" description="Disordered" evidence="4">
    <location>
        <begin position="1"/>
        <end position="45"/>
    </location>
</feature>
<feature type="region of interest" description="Disordered" evidence="4">
    <location>
        <begin position="458"/>
        <end position="485"/>
    </location>
</feature>
<organism evidence="6 7">
    <name type="scientific">Kwoniella europaea PYCC6329</name>
    <dbReference type="NCBI Taxonomy" id="1423913"/>
    <lineage>
        <taxon>Eukaryota</taxon>
        <taxon>Fungi</taxon>
        <taxon>Dikarya</taxon>
        <taxon>Basidiomycota</taxon>
        <taxon>Agaricomycotina</taxon>
        <taxon>Tremellomycetes</taxon>
        <taxon>Tremellales</taxon>
        <taxon>Cryptococcaceae</taxon>
        <taxon>Kwoniella</taxon>
    </lineage>
</organism>
<dbReference type="GO" id="GO:0034080">
    <property type="term" value="P:CENP-A containing chromatin assembly"/>
    <property type="evidence" value="ECO:0007669"/>
    <property type="project" value="TreeGrafter"/>
</dbReference>